<keyword evidence="3 6" id="KW-0808">Transferase</keyword>
<dbReference type="AlphaFoldDB" id="D9RY42"/>
<dbReference type="Gene3D" id="1.10.600.10">
    <property type="entry name" value="Farnesyl Diphosphate Synthase"/>
    <property type="match status" value="1"/>
</dbReference>
<dbReference type="SFLD" id="SFLDS00005">
    <property type="entry name" value="Isoprenoid_Synthase_Type_I"/>
    <property type="match status" value="1"/>
</dbReference>
<dbReference type="Pfam" id="PF00348">
    <property type="entry name" value="polyprenyl_synt"/>
    <property type="match status" value="1"/>
</dbReference>
<dbReference type="InterPro" id="IPR033749">
    <property type="entry name" value="Polyprenyl_synt_CS"/>
</dbReference>
<dbReference type="KEGG" id="toc:Toce_1520"/>
<gene>
    <name evidence="7" type="ordered locus">Toce_1520</name>
</gene>
<evidence type="ECO:0000256" key="2">
    <source>
        <dbReference type="ARBA" id="ARBA00006706"/>
    </source>
</evidence>
<reference evidence="7 8" key="1">
    <citation type="journal article" date="2010" name="Stand. Genomic Sci.">
        <title>Complete genome sequence of Thermosediminibacter oceani type strain (JW/IW-1228P).</title>
        <authorList>
            <person name="Pitluck S."/>
            <person name="Yasawong M."/>
            <person name="Munk C."/>
            <person name="Nolan M."/>
            <person name="Lapidus A."/>
            <person name="Lucas S."/>
            <person name="Glavina Del Rio T."/>
            <person name="Tice H."/>
            <person name="Cheng J.F."/>
            <person name="Bruce D."/>
            <person name="Detter C."/>
            <person name="Tapia R."/>
            <person name="Han C."/>
            <person name="Goodwin L."/>
            <person name="Liolios K."/>
            <person name="Ivanova N."/>
            <person name="Mavromatis K."/>
            <person name="Mikhailova N."/>
            <person name="Pati A."/>
            <person name="Chen A."/>
            <person name="Palaniappan K."/>
            <person name="Land M."/>
            <person name="Hauser L."/>
            <person name="Chang Y.J."/>
            <person name="Jeffries C.D."/>
            <person name="Rohde M."/>
            <person name="Spring S."/>
            <person name="Sikorski J."/>
            <person name="Goker M."/>
            <person name="Woyke T."/>
            <person name="Bristow J."/>
            <person name="Eisen J.A."/>
            <person name="Markowitz V."/>
            <person name="Hugenholtz P."/>
            <person name="Kyrpides N.C."/>
            <person name="Klenk H.P."/>
        </authorList>
    </citation>
    <scope>NUCLEOTIDE SEQUENCE [LARGE SCALE GENOMIC DNA]</scope>
    <source>
        <strain evidence="8">ATCC BAA-1034 / DSM 16646 / JW/IW-1228P</strain>
    </source>
</reference>
<dbReference type="Proteomes" id="UP000000272">
    <property type="component" value="Chromosome"/>
</dbReference>
<protein>
    <submittedName>
        <fullName evidence="7">Polyprenyl synthetase</fullName>
    </submittedName>
</protein>
<dbReference type="EMBL" id="CP002131">
    <property type="protein sequence ID" value="ADL08266.1"/>
    <property type="molecule type" value="Genomic_DNA"/>
</dbReference>
<comment type="cofactor">
    <cofactor evidence="1">
        <name>Mg(2+)</name>
        <dbReference type="ChEBI" id="CHEBI:18420"/>
    </cofactor>
</comment>
<evidence type="ECO:0000256" key="4">
    <source>
        <dbReference type="ARBA" id="ARBA00022723"/>
    </source>
</evidence>
<evidence type="ECO:0000256" key="6">
    <source>
        <dbReference type="RuleBase" id="RU004466"/>
    </source>
</evidence>
<evidence type="ECO:0000256" key="3">
    <source>
        <dbReference type="ARBA" id="ARBA00022679"/>
    </source>
</evidence>
<keyword evidence="4" id="KW-0479">Metal-binding</keyword>
<keyword evidence="5" id="KW-0460">Magnesium</keyword>
<dbReference type="CDD" id="cd00685">
    <property type="entry name" value="Trans_IPPS_HT"/>
    <property type="match status" value="1"/>
</dbReference>
<dbReference type="eggNOG" id="COG0142">
    <property type="taxonomic scope" value="Bacteria"/>
</dbReference>
<keyword evidence="8" id="KW-1185">Reference proteome</keyword>
<dbReference type="PANTHER" id="PTHR12001:SF69">
    <property type="entry name" value="ALL TRANS-POLYPRENYL-DIPHOSPHATE SYNTHASE PDSS1"/>
    <property type="match status" value="1"/>
</dbReference>
<dbReference type="SUPFAM" id="SSF48576">
    <property type="entry name" value="Terpenoid synthases"/>
    <property type="match status" value="1"/>
</dbReference>
<dbReference type="GO" id="GO:0046872">
    <property type="term" value="F:metal ion binding"/>
    <property type="evidence" value="ECO:0007669"/>
    <property type="project" value="UniProtKB-KW"/>
</dbReference>
<dbReference type="GO" id="GO:0004659">
    <property type="term" value="F:prenyltransferase activity"/>
    <property type="evidence" value="ECO:0007669"/>
    <property type="project" value="InterPro"/>
</dbReference>
<evidence type="ECO:0000256" key="1">
    <source>
        <dbReference type="ARBA" id="ARBA00001946"/>
    </source>
</evidence>
<dbReference type="RefSeq" id="WP_013276296.1">
    <property type="nucleotide sequence ID" value="NC_014377.1"/>
</dbReference>
<dbReference type="STRING" id="555079.Toce_1520"/>
<proteinExistence type="inferred from homology"/>
<dbReference type="InterPro" id="IPR008949">
    <property type="entry name" value="Isoprenoid_synthase_dom_sf"/>
</dbReference>
<evidence type="ECO:0000256" key="5">
    <source>
        <dbReference type="ARBA" id="ARBA00022842"/>
    </source>
</evidence>
<dbReference type="HOGENOM" id="CLU_014015_2_0_9"/>
<name>D9RY42_THEOJ</name>
<dbReference type="PANTHER" id="PTHR12001">
    <property type="entry name" value="GERANYLGERANYL PYROPHOSPHATE SYNTHASE"/>
    <property type="match status" value="1"/>
</dbReference>
<evidence type="ECO:0000313" key="8">
    <source>
        <dbReference type="Proteomes" id="UP000000272"/>
    </source>
</evidence>
<dbReference type="OrthoDB" id="9805316at2"/>
<dbReference type="GO" id="GO:0008299">
    <property type="term" value="P:isoprenoid biosynthetic process"/>
    <property type="evidence" value="ECO:0007669"/>
    <property type="project" value="InterPro"/>
</dbReference>
<dbReference type="InterPro" id="IPR000092">
    <property type="entry name" value="Polyprenyl_synt"/>
</dbReference>
<evidence type="ECO:0000313" key="7">
    <source>
        <dbReference type="EMBL" id="ADL08266.1"/>
    </source>
</evidence>
<sequence length="326" mass="37094">MISTVNPNLDDIPQISKEMKLIENELMRVIEEGDESIRGILKDFFAGGKRLRPKLVLLSGLCFSPVNTKMIYSAVAAELIHTASLIHDDVIDRSDYRRNRPTINYVYGNHTAVLAGDYIFAKAFEVLCRQNLNRCMGYLVEAIQEMCTGEIIQARESPDLTVDEDRYFRTIEKKTASLIAACCKSGADCGKADEVQIEKMGLFGLYLGYAFQIVDDILDITGDTSEMGKPVAHDLEEGKITLPYIYFLRDRVWEAKYRYTLMERNLATDMKYQIIRDLKHSGAITKAYAKAEECVKKAKEILNELPDSIYKQILADLSEKVMLRKR</sequence>
<accession>D9RY42</accession>
<organism evidence="7 8">
    <name type="scientific">Thermosediminibacter oceani (strain ATCC BAA-1034 / DSM 16646 / JW/IW-1228P)</name>
    <dbReference type="NCBI Taxonomy" id="555079"/>
    <lineage>
        <taxon>Bacteria</taxon>
        <taxon>Bacillati</taxon>
        <taxon>Bacillota</taxon>
        <taxon>Clostridia</taxon>
        <taxon>Thermosediminibacterales</taxon>
        <taxon>Thermosediminibacteraceae</taxon>
        <taxon>Thermosediminibacter</taxon>
    </lineage>
</organism>
<comment type="similarity">
    <text evidence="2 6">Belongs to the FPP/GGPP synthase family.</text>
</comment>
<dbReference type="PROSITE" id="PS00444">
    <property type="entry name" value="POLYPRENYL_SYNTHASE_2"/>
    <property type="match status" value="1"/>
</dbReference>